<comment type="catalytic activity">
    <reaction evidence="13">
        <text>Preferential cleavage: (Ac)2-L-Lys-D-Ala-|-D-Ala. Also transpeptidation of peptidyl-alanyl moieties that are N-acyl substituents of D-alanine.</text>
        <dbReference type="EC" id="3.4.16.4"/>
    </reaction>
</comment>
<dbReference type="KEGG" id="dea:FPZ08_01960"/>
<keyword evidence="6" id="KW-0328">Glycosyltransferase</keyword>
<evidence type="ECO:0000256" key="9">
    <source>
        <dbReference type="ARBA" id="ARBA00022960"/>
    </source>
</evidence>
<evidence type="ECO:0000313" key="19">
    <source>
        <dbReference type="Proteomes" id="UP000315364"/>
    </source>
</evidence>
<dbReference type="Pfam" id="PF00905">
    <property type="entry name" value="Transpeptidase"/>
    <property type="match status" value="1"/>
</dbReference>
<comment type="similarity">
    <text evidence="2">In the C-terminal section; belongs to the transpeptidase family.</text>
</comment>
<dbReference type="AlphaFoldDB" id="A0A5B8M0F4"/>
<organism evidence="18 19">
    <name type="scientific">Devosia ginsengisoli</name>
    <dbReference type="NCBI Taxonomy" id="400770"/>
    <lineage>
        <taxon>Bacteria</taxon>
        <taxon>Pseudomonadati</taxon>
        <taxon>Pseudomonadota</taxon>
        <taxon>Alphaproteobacteria</taxon>
        <taxon>Hyphomicrobiales</taxon>
        <taxon>Devosiaceae</taxon>
        <taxon>Devosia</taxon>
    </lineage>
</organism>
<evidence type="ECO:0000256" key="3">
    <source>
        <dbReference type="ARBA" id="ARBA00007739"/>
    </source>
</evidence>
<dbReference type="InterPro" id="IPR012338">
    <property type="entry name" value="Beta-lactam/transpept-like"/>
</dbReference>
<dbReference type="PANTHER" id="PTHR32282">
    <property type="entry name" value="BINDING PROTEIN TRANSPEPTIDASE, PUTATIVE-RELATED"/>
    <property type="match status" value="1"/>
</dbReference>
<evidence type="ECO:0000256" key="12">
    <source>
        <dbReference type="ARBA" id="ARBA00023316"/>
    </source>
</evidence>
<sequence>MLAADAWLDSSLYEFWQALGRGYTRFQDFMSIFHVAGIRRAFVEVLSDGFSFFAIGCVLMAALALPAFDATASGEFNKAEDYSVLFQDRFGTEIGRRGIRSDDSVALDDMPDYLLKATLATEDRRFYEHFGIDVVGTLRALMSNAAGDNSTQGGSSITQQLAKNLFLSSERTLERKIIEAFLAVWLEWHYSKDQILKLYFDRAYMGGGNFGVVAASDYYFGKKVQDINLAEAAMLSGLFKAPTRYAPHVDLAAARGRANLVLSNMVAAGFLTEGQVTAARRHPATPISRADDANSPNYFLDWAFEQSKDLIETHHHATNNFVVRTTIDTTLQKYAEEAVVSTILEQGAQYDVSQAAMVVTDTQGAIRAMVGGTDYAKSQFNRAIVSTRQPGSAYKIFVYSEAFEQLGLTPADLITDRPVCIGDWCPVNYGRNYKGTVTLASAFAQSLNTVPVTLSIKTGREPIAALSHRMGLQADYPVTRSLALGVASVSVLDMTSSYAVLANHGYKTPGYGITRMTTLNGELVYEADPDAPRERVLSETTVANMNSMLRGVITGGTGTRARIEGVPVLGKSGTTSSYRDAWFCGFTGNYVAAVWMGNDDYHATRNLTGGSLPAMAWQKFMAYAHTNIEILPVFGVDFVPEPPLVAEADPNALEEEIIERPPQPHPRRRPQTRRPGRALCRHAGNRGAGRASGERAGASAGDVVPTLWFDQDRTTRRDASGFDG</sequence>
<evidence type="ECO:0000256" key="10">
    <source>
        <dbReference type="ARBA" id="ARBA00022984"/>
    </source>
</evidence>
<name>A0A5B8M0F4_9HYPH</name>
<dbReference type="InterPro" id="IPR023346">
    <property type="entry name" value="Lysozyme-like_dom_sf"/>
</dbReference>
<dbReference type="InterPro" id="IPR036950">
    <property type="entry name" value="PBP_transglycosylase"/>
</dbReference>
<dbReference type="GO" id="GO:0008658">
    <property type="term" value="F:penicillin binding"/>
    <property type="evidence" value="ECO:0007669"/>
    <property type="project" value="InterPro"/>
</dbReference>
<keyword evidence="8" id="KW-0378">Hydrolase</keyword>
<dbReference type="GO" id="GO:0006508">
    <property type="term" value="P:proteolysis"/>
    <property type="evidence" value="ECO:0007669"/>
    <property type="project" value="UniProtKB-KW"/>
</dbReference>
<dbReference type="GO" id="GO:0009002">
    <property type="term" value="F:serine-type D-Ala-D-Ala carboxypeptidase activity"/>
    <property type="evidence" value="ECO:0007669"/>
    <property type="project" value="UniProtKB-EC"/>
</dbReference>
<keyword evidence="10" id="KW-0573">Peptidoglycan synthesis</keyword>
<comment type="pathway">
    <text evidence="1">Cell wall biogenesis; peptidoglycan biosynthesis.</text>
</comment>
<evidence type="ECO:0000256" key="15">
    <source>
        <dbReference type="SAM" id="MobiDB-lite"/>
    </source>
</evidence>
<dbReference type="InterPro" id="IPR001460">
    <property type="entry name" value="PCN-bd_Tpept"/>
</dbReference>
<dbReference type="UniPathway" id="UPA00219"/>
<dbReference type="SUPFAM" id="SSF56601">
    <property type="entry name" value="beta-lactamase/transpeptidase-like"/>
    <property type="match status" value="1"/>
</dbReference>
<evidence type="ECO:0000313" key="18">
    <source>
        <dbReference type="EMBL" id="QDZ13150.1"/>
    </source>
</evidence>
<evidence type="ECO:0000256" key="6">
    <source>
        <dbReference type="ARBA" id="ARBA00022676"/>
    </source>
</evidence>
<feature type="domain" description="Glycosyl transferase family 51" evidence="17">
    <location>
        <begin position="100"/>
        <end position="265"/>
    </location>
</feature>
<evidence type="ECO:0000256" key="7">
    <source>
        <dbReference type="ARBA" id="ARBA00022679"/>
    </source>
</evidence>
<keyword evidence="19" id="KW-1185">Reference proteome</keyword>
<keyword evidence="12" id="KW-0961">Cell wall biogenesis/degradation</keyword>
<dbReference type="InterPro" id="IPR050396">
    <property type="entry name" value="Glycosyltr_51/Transpeptidase"/>
</dbReference>
<evidence type="ECO:0000256" key="4">
    <source>
        <dbReference type="ARBA" id="ARBA00022645"/>
    </source>
</evidence>
<evidence type="ECO:0000259" key="17">
    <source>
        <dbReference type="Pfam" id="PF00912"/>
    </source>
</evidence>
<dbReference type="GO" id="GO:0030288">
    <property type="term" value="C:outer membrane-bounded periplasmic space"/>
    <property type="evidence" value="ECO:0007669"/>
    <property type="project" value="TreeGrafter"/>
</dbReference>
<feature type="compositionally biased region" description="Basic and acidic residues" evidence="15">
    <location>
        <begin position="710"/>
        <end position="724"/>
    </location>
</feature>
<feature type="compositionally biased region" description="Basic residues" evidence="15">
    <location>
        <begin position="665"/>
        <end position="684"/>
    </location>
</feature>
<evidence type="ECO:0000259" key="16">
    <source>
        <dbReference type="Pfam" id="PF00905"/>
    </source>
</evidence>
<dbReference type="GO" id="GO:0008955">
    <property type="term" value="F:peptidoglycan glycosyltransferase activity"/>
    <property type="evidence" value="ECO:0007669"/>
    <property type="project" value="UniProtKB-EC"/>
</dbReference>
<dbReference type="FunFam" id="1.10.3810.10:FF:000001">
    <property type="entry name" value="Penicillin-binding protein 1A"/>
    <property type="match status" value="1"/>
</dbReference>
<evidence type="ECO:0000256" key="8">
    <source>
        <dbReference type="ARBA" id="ARBA00022801"/>
    </source>
</evidence>
<dbReference type="Gene3D" id="3.40.710.10">
    <property type="entry name" value="DD-peptidase/beta-lactamase superfamily"/>
    <property type="match status" value="1"/>
</dbReference>
<reference evidence="18 19" key="1">
    <citation type="submission" date="2019-07" db="EMBL/GenBank/DDBJ databases">
        <title>Full genome sequence of Devosia sp. Gsoil 520.</title>
        <authorList>
            <person name="Im W.-T."/>
        </authorList>
    </citation>
    <scope>NUCLEOTIDE SEQUENCE [LARGE SCALE GENOMIC DNA]</scope>
    <source>
        <strain evidence="18 19">Gsoil 520</strain>
    </source>
</reference>
<dbReference type="GO" id="GO:0071555">
    <property type="term" value="P:cell wall organization"/>
    <property type="evidence" value="ECO:0007669"/>
    <property type="project" value="UniProtKB-KW"/>
</dbReference>
<gene>
    <name evidence="18" type="ORF">FPZ08_01960</name>
</gene>
<keyword evidence="5" id="KW-0645">Protease</keyword>
<comment type="catalytic activity">
    <reaction evidence="14">
        <text>[GlcNAc-(1-&gt;4)-Mur2Ac(oyl-L-Ala-gamma-D-Glu-L-Lys-D-Ala-D-Ala)](n)-di-trans,octa-cis-undecaprenyl diphosphate + beta-D-GlcNAc-(1-&gt;4)-Mur2Ac(oyl-L-Ala-gamma-D-Glu-L-Lys-D-Ala-D-Ala)-di-trans,octa-cis-undecaprenyl diphosphate = [GlcNAc-(1-&gt;4)-Mur2Ac(oyl-L-Ala-gamma-D-Glu-L-Lys-D-Ala-D-Ala)](n+1)-di-trans,octa-cis-undecaprenyl diphosphate + di-trans,octa-cis-undecaprenyl diphosphate + H(+)</text>
        <dbReference type="Rhea" id="RHEA:23708"/>
        <dbReference type="Rhea" id="RHEA-COMP:9602"/>
        <dbReference type="Rhea" id="RHEA-COMP:9603"/>
        <dbReference type="ChEBI" id="CHEBI:15378"/>
        <dbReference type="ChEBI" id="CHEBI:58405"/>
        <dbReference type="ChEBI" id="CHEBI:60033"/>
        <dbReference type="ChEBI" id="CHEBI:78435"/>
        <dbReference type="EC" id="2.4.99.28"/>
    </reaction>
</comment>
<dbReference type="EMBL" id="CP042304">
    <property type="protein sequence ID" value="QDZ13150.1"/>
    <property type="molecule type" value="Genomic_DNA"/>
</dbReference>
<feature type="domain" description="Penicillin-binding protein transpeptidase" evidence="16">
    <location>
        <begin position="356"/>
        <end position="588"/>
    </location>
</feature>
<evidence type="ECO:0000256" key="5">
    <source>
        <dbReference type="ARBA" id="ARBA00022670"/>
    </source>
</evidence>
<evidence type="ECO:0000256" key="13">
    <source>
        <dbReference type="ARBA" id="ARBA00034000"/>
    </source>
</evidence>
<feature type="region of interest" description="Disordered" evidence="15">
    <location>
        <begin position="657"/>
        <end position="724"/>
    </location>
</feature>
<keyword evidence="4" id="KW-0121">Carboxypeptidase</keyword>
<evidence type="ECO:0000256" key="14">
    <source>
        <dbReference type="ARBA" id="ARBA00049902"/>
    </source>
</evidence>
<dbReference type="Proteomes" id="UP000315364">
    <property type="component" value="Chromosome"/>
</dbReference>
<proteinExistence type="inferred from homology"/>
<dbReference type="Gene3D" id="1.10.3810.10">
    <property type="entry name" value="Biosynthetic peptidoglycan transglycosylase-like"/>
    <property type="match status" value="1"/>
</dbReference>
<keyword evidence="9" id="KW-0133">Cell shape</keyword>
<dbReference type="OrthoDB" id="9766909at2"/>
<dbReference type="InterPro" id="IPR001264">
    <property type="entry name" value="Glyco_trans_51"/>
</dbReference>
<dbReference type="NCBIfam" id="TIGR02074">
    <property type="entry name" value="PBP_1a_fam"/>
    <property type="match status" value="1"/>
</dbReference>
<dbReference type="PANTHER" id="PTHR32282:SF33">
    <property type="entry name" value="PEPTIDOGLYCAN GLYCOSYLTRANSFERASE"/>
    <property type="match status" value="1"/>
</dbReference>
<dbReference type="GO" id="GO:0008360">
    <property type="term" value="P:regulation of cell shape"/>
    <property type="evidence" value="ECO:0007669"/>
    <property type="project" value="UniProtKB-KW"/>
</dbReference>
<dbReference type="GO" id="GO:0009252">
    <property type="term" value="P:peptidoglycan biosynthetic process"/>
    <property type="evidence" value="ECO:0007669"/>
    <property type="project" value="UniProtKB-UniPathway"/>
</dbReference>
<protein>
    <submittedName>
        <fullName evidence="18">PBP1A family penicillin-binding protein</fullName>
    </submittedName>
</protein>
<accession>A0A5B8M0F4</accession>
<dbReference type="SUPFAM" id="SSF53955">
    <property type="entry name" value="Lysozyme-like"/>
    <property type="match status" value="1"/>
</dbReference>
<evidence type="ECO:0000256" key="11">
    <source>
        <dbReference type="ARBA" id="ARBA00023268"/>
    </source>
</evidence>
<evidence type="ECO:0000256" key="1">
    <source>
        <dbReference type="ARBA" id="ARBA00004752"/>
    </source>
</evidence>
<feature type="compositionally biased region" description="Low complexity" evidence="15">
    <location>
        <begin position="688"/>
        <end position="701"/>
    </location>
</feature>
<keyword evidence="11" id="KW-0511">Multifunctional enzyme</keyword>
<evidence type="ECO:0000256" key="2">
    <source>
        <dbReference type="ARBA" id="ARBA00007090"/>
    </source>
</evidence>
<comment type="similarity">
    <text evidence="3">In the N-terminal section; belongs to the glycosyltransferase 51 family.</text>
</comment>
<dbReference type="Pfam" id="PF00912">
    <property type="entry name" value="Transgly"/>
    <property type="match status" value="1"/>
</dbReference>
<keyword evidence="7" id="KW-0808">Transferase</keyword>